<protein>
    <submittedName>
        <fullName evidence="1">Uncharacterized protein</fullName>
    </submittedName>
</protein>
<evidence type="ECO:0000313" key="1">
    <source>
        <dbReference type="EMBL" id="GAA1997849.1"/>
    </source>
</evidence>
<reference evidence="2" key="1">
    <citation type="journal article" date="2019" name="Int. J. Syst. Evol. Microbiol.">
        <title>The Global Catalogue of Microorganisms (GCM) 10K type strain sequencing project: providing services to taxonomists for standard genome sequencing and annotation.</title>
        <authorList>
            <consortium name="The Broad Institute Genomics Platform"/>
            <consortium name="The Broad Institute Genome Sequencing Center for Infectious Disease"/>
            <person name="Wu L."/>
            <person name="Ma J."/>
        </authorList>
    </citation>
    <scope>NUCLEOTIDE SEQUENCE [LARGE SCALE GENOMIC DNA]</scope>
    <source>
        <strain evidence="2">JCM 16013</strain>
    </source>
</reference>
<sequence>MPDSPIEQAYSFLCRSCAHAWSGVYEIRRVYDSRGLIQSAFFLDGRRTPSPLTQGRCVRCGSAHLQVTAHTRGRRPRGGAMMELTP</sequence>
<name>A0ABP5EFZ6_9ACTN</name>
<dbReference type="Proteomes" id="UP001499854">
    <property type="component" value="Unassembled WGS sequence"/>
</dbReference>
<comment type="caution">
    <text evidence="1">The sequence shown here is derived from an EMBL/GenBank/DDBJ whole genome shotgun (WGS) entry which is preliminary data.</text>
</comment>
<proteinExistence type="predicted"/>
<dbReference type="RefSeq" id="WP_344661843.1">
    <property type="nucleotide sequence ID" value="NZ_BAAAQM010000061.1"/>
</dbReference>
<dbReference type="EMBL" id="BAAAQM010000061">
    <property type="protein sequence ID" value="GAA1997849.1"/>
    <property type="molecule type" value="Genomic_DNA"/>
</dbReference>
<accession>A0ABP5EFZ6</accession>
<organism evidence="1 2">
    <name type="scientific">Catenulispora subtropica</name>
    <dbReference type="NCBI Taxonomy" id="450798"/>
    <lineage>
        <taxon>Bacteria</taxon>
        <taxon>Bacillati</taxon>
        <taxon>Actinomycetota</taxon>
        <taxon>Actinomycetes</taxon>
        <taxon>Catenulisporales</taxon>
        <taxon>Catenulisporaceae</taxon>
        <taxon>Catenulispora</taxon>
    </lineage>
</organism>
<gene>
    <name evidence="1" type="ORF">GCM10009838_73900</name>
</gene>
<evidence type="ECO:0000313" key="2">
    <source>
        <dbReference type="Proteomes" id="UP001499854"/>
    </source>
</evidence>
<keyword evidence="2" id="KW-1185">Reference proteome</keyword>